<dbReference type="CDD" id="cd00555">
    <property type="entry name" value="Maf"/>
    <property type="match status" value="1"/>
</dbReference>
<comment type="function">
    <text evidence="4">Nucleoside triphosphate pyrophosphatase that hydrolyzes dTTP and UTP. May have a dual role in cell division arrest and in preventing the incorporation of modified nucleotides into cellular nucleic acids.</text>
</comment>
<dbReference type="GO" id="GO:0005737">
    <property type="term" value="C:cytoplasm"/>
    <property type="evidence" value="ECO:0007669"/>
    <property type="project" value="UniProtKB-SubCell"/>
</dbReference>
<dbReference type="NCBIfam" id="TIGR00172">
    <property type="entry name" value="maf"/>
    <property type="match status" value="1"/>
</dbReference>
<evidence type="ECO:0000256" key="1">
    <source>
        <dbReference type="ARBA" id="ARBA00001968"/>
    </source>
</evidence>
<dbReference type="AlphaFoldDB" id="I2Q2Z4"/>
<dbReference type="InterPro" id="IPR003697">
    <property type="entry name" value="Maf-like"/>
</dbReference>
<evidence type="ECO:0000313" key="5">
    <source>
        <dbReference type="EMBL" id="EIG54150.1"/>
    </source>
</evidence>
<comment type="subcellular location">
    <subcellularLocation>
        <location evidence="4">Cytoplasm</location>
    </subcellularLocation>
</comment>
<name>I2Q2Z4_9BACT</name>
<organism evidence="5">
    <name type="scientific">Desulfovibrio sp. U5L</name>
    <dbReference type="NCBI Taxonomy" id="596152"/>
    <lineage>
        <taxon>Bacteria</taxon>
        <taxon>Pseudomonadati</taxon>
        <taxon>Thermodesulfobacteriota</taxon>
        <taxon>Desulfovibrionia</taxon>
        <taxon>Desulfovibrionales</taxon>
        <taxon>Desulfovibrionaceae</taxon>
        <taxon>Desulfovibrio</taxon>
    </lineage>
</organism>
<sequence>MYVTNKNIILASASPRRRELLALTGLAFTVLPSPAEEPAPDLGEVPAAYAARMARLKAAAVAGIHPDAVVLGADSIVAVGDVILGKPEDAANARRMLTLLSGRTHQVVTGCALFGLGPDPEVFTVSTDVTMATIPESAIAAYVATGEPMDKAGAYAIQGGAAAFVTSICGSYTNVVGLPLAEVLARLRHAGAVATGV</sequence>
<dbReference type="STRING" id="596152.DesU5LDRAFT_2494"/>
<evidence type="ECO:0000256" key="4">
    <source>
        <dbReference type="HAMAP-Rule" id="MF_00528"/>
    </source>
</evidence>
<evidence type="ECO:0000256" key="2">
    <source>
        <dbReference type="ARBA" id="ARBA00022801"/>
    </source>
</evidence>
<dbReference type="HAMAP" id="MF_00528">
    <property type="entry name" value="Maf"/>
    <property type="match status" value="1"/>
</dbReference>
<dbReference type="Pfam" id="PF02545">
    <property type="entry name" value="Maf"/>
    <property type="match status" value="1"/>
</dbReference>
<dbReference type="PANTHER" id="PTHR43213:SF5">
    <property type="entry name" value="BIFUNCTIONAL DTTP_UTP PYROPHOSPHATASE_METHYLTRANSFERASE PROTEIN-RELATED"/>
    <property type="match status" value="1"/>
</dbReference>
<dbReference type="eggNOG" id="COG0424">
    <property type="taxonomic scope" value="Bacteria"/>
</dbReference>
<comment type="cofactor">
    <cofactor evidence="1 4">
        <name>a divalent metal cation</name>
        <dbReference type="ChEBI" id="CHEBI:60240"/>
    </cofactor>
</comment>
<dbReference type="PANTHER" id="PTHR43213">
    <property type="entry name" value="BIFUNCTIONAL DTTP/UTP PYROPHOSPHATASE/METHYLTRANSFERASE PROTEIN-RELATED"/>
    <property type="match status" value="1"/>
</dbReference>
<keyword evidence="2 4" id="KW-0378">Hydrolase</keyword>
<dbReference type="EMBL" id="JH600068">
    <property type="protein sequence ID" value="EIG54150.1"/>
    <property type="molecule type" value="Genomic_DNA"/>
</dbReference>
<gene>
    <name evidence="5" type="ORF">DesU5LDRAFT_2494</name>
</gene>
<dbReference type="GO" id="GO:0009117">
    <property type="term" value="P:nucleotide metabolic process"/>
    <property type="evidence" value="ECO:0007669"/>
    <property type="project" value="UniProtKB-KW"/>
</dbReference>
<dbReference type="GO" id="GO:0036218">
    <property type="term" value="F:dTTP diphosphatase activity"/>
    <property type="evidence" value="ECO:0007669"/>
    <property type="project" value="RHEA"/>
</dbReference>
<keyword evidence="3 4" id="KW-0546">Nucleotide metabolism</keyword>
<dbReference type="HOGENOM" id="CLU_040416_0_0_7"/>
<feature type="site" description="Important for substrate specificity" evidence="4">
    <location>
        <position position="16"/>
    </location>
</feature>
<dbReference type="SUPFAM" id="SSF52972">
    <property type="entry name" value="ITPase-like"/>
    <property type="match status" value="1"/>
</dbReference>
<feature type="site" description="Important for substrate specificity" evidence="4">
    <location>
        <position position="158"/>
    </location>
</feature>
<reference evidence="5" key="1">
    <citation type="submission" date="2011-11" db="EMBL/GenBank/DDBJ databases">
        <title>Improved High-Quality Draft sequence of Desulfovibrio sp. U5L.</title>
        <authorList>
            <consortium name="US DOE Joint Genome Institute"/>
            <person name="Lucas S."/>
            <person name="Han J."/>
            <person name="Lapidus A."/>
            <person name="Cheng J.-F."/>
            <person name="Goodwin L."/>
            <person name="Pitluck S."/>
            <person name="Peters L."/>
            <person name="Ovchinnikova G."/>
            <person name="Held B."/>
            <person name="Detter J.C."/>
            <person name="Han C."/>
            <person name="Tapia R."/>
            <person name="Land M."/>
            <person name="Hauser L."/>
            <person name="Kyrpides N."/>
            <person name="Ivanova N."/>
            <person name="Pagani I."/>
            <person name="Gabster J."/>
            <person name="Walker C."/>
            <person name="Stolyar S."/>
            <person name="Stahl D."/>
            <person name="Arkin A."/>
            <person name="Dehal P."/>
            <person name="Hazen T."/>
            <person name="Woyke T."/>
        </authorList>
    </citation>
    <scope>NUCLEOTIDE SEQUENCE [LARGE SCALE GENOMIC DNA]</scope>
    <source>
        <strain evidence="5">U5L</strain>
    </source>
</reference>
<evidence type="ECO:0000256" key="3">
    <source>
        <dbReference type="ARBA" id="ARBA00023080"/>
    </source>
</evidence>
<dbReference type="OrthoDB" id="9807767at2"/>
<dbReference type="InterPro" id="IPR029001">
    <property type="entry name" value="ITPase-like_fam"/>
</dbReference>
<dbReference type="EC" id="3.6.1.9" evidence="4"/>
<feature type="active site" description="Proton acceptor" evidence="4">
    <location>
        <position position="74"/>
    </location>
</feature>
<comment type="similarity">
    <text evidence="4">Belongs to the Maf family. YhdE subfamily.</text>
</comment>
<comment type="catalytic activity">
    <reaction evidence="4">
        <text>UTP + H2O = UMP + diphosphate + H(+)</text>
        <dbReference type="Rhea" id="RHEA:29395"/>
        <dbReference type="ChEBI" id="CHEBI:15377"/>
        <dbReference type="ChEBI" id="CHEBI:15378"/>
        <dbReference type="ChEBI" id="CHEBI:33019"/>
        <dbReference type="ChEBI" id="CHEBI:46398"/>
        <dbReference type="ChEBI" id="CHEBI:57865"/>
        <dbReference type="EC" id="3.6.1.9"/>
    </reaction>
</comment>
<protein>
    <recommendedName>
        <fullName evidence="4">dTTP/UTP pyrophosphatase</fullName>
        <shortName evidence="4">dTTPase/UTPase</shortName>
        <ecNumber evidence="4">3.6.1.9</ecNumber>
    </recommendedName>
    <alternativeName>
        <fullName evidence="4">Nucleoside triphosphate pyrophosphatase</fullName>
    </alternativeName>
    <alternativeName>
        <fullName evidence="4">Nucleotide pyrophosphatase</fullName>
        <shortName evidence="4">Nucleotide PPase</shortName>
    </alternativeName>
</protein>
<feature type="site" description="Important for substrate specificity" evidence="4">
    <location>
        <position position="75"/>
    </location>
</feature>
<dbReference type="Gene3D" id="3.90.950.10">
    <property type="match status" value="1"/>
</dbReference>
<accession>I2Q2Z4</accession>
<dbReference type="GO" id="GO:0036221">
    <property type="term" value="F:UTP diphosphatase activity"/>
    <property type="evidence" value="ECO:0007669"/>
    <property type="project" value="RHEA"/>
</dbReference>
<proteinExistence type="inferred from homology"/>
<keyword evidence="4" id="KW-0963">Cytoplasm</keyword>
<comment type="catalytic activity">
    <reaction evidence="4">
        <text>dTTP + H2O = dTMP + diphosphate + H(+)</text>
        <dbReference type="Rhea" id="RHEA:28534"/>
        <dbReference type="ChEBI" id="CHEBI:15377"/>
        <dbReference type="ChEBI" id="CHEBI:15378"/>
        <dbReference type="ChEBI" id="CHEBI:33019"/>
        <dbReference type="ChEBI" id="CHEBI:37568"/>
        <dbReference type="ChEBI" id="CHEBI:63528"/>
        <dbReference type="EC" id="3.6.1.9"/>
    </reaction>
</comment>
<dbReference type="PIRSF" id="PIRSF006305">
    <property type="entry name" value="Maf"/>
    <property type="match status" value="1"/>
</dbReference>
<comment type="caution">
    <text evidence="4">Lacks conserved residue(s) required for the propagation of feature annotation.</text>
</comment>